<reference evidence="7 8" key="1">
    <citation type="submission" date="2019-11" db="EMBL/GenBank/DDBJ databases">
        <title>Novel species isolated from a subtropical stream in China.</title>
        <authorList>
            <person name="Lu H."/>
        </authorList>
    </citation>
    <scope>NUCLEOTIDE SEQUENCE [LARGE SCALE GENOMIC DNA]</scope>
    <source>
        <strain evidence="7 8">FT92W</strain>
    </source>
</reference>
<gene>
    <name evidence="7" type="ORF">GJ700_14655</name>
</gene>
<feature type="transmembrane region" description="Helical" evidence="6">
    <location>
        <begin position="45"/>
        <end position="67"/>
    </location>
</feature>
<keyword evidence="2" id="KW-1003">Cell membrane</keyword>
<dbReference type="Proteomes" id="UP000446768">
    <property type="component" value="Unassembled WGS sequence"/>
</dbReference>
<evidence type="ECO:0000313" key="8">
    <source>
        <dbReference type="Proteomes" id="UP000446768"/>
    </source>
</evidence>
<evidence type="ECO:0000256" key="6">
    <source>
        <dbReference type="SAM" id="Phobius"/>
    </source>
</evidence>
<evidence type="ECO:0000256" key="2">
    <source>
        <dbReference type="ARBA" id="ARBA00022475"/>
    </source>
</evidence>
<dbReference type="GO" id="GO:0015171">
    <property type="term" value="F:amino acid transmembrane transporter activity"/>
    <property type="evidence" value="ECO:0007669"/>
    <property type="project" value="TreeGrafter"/>
</dbReference>
<sequence length="200" mass="21018">MTTDQLIAFCAFAAISSITPGPNNTMVLASGLNHGFHRSLPHIAGISIGFAILVLGTGAGLHAVFTAVPPLQTLLKYGGALYLLWLAWKLARSGPMQDNNAQGAERPMSFLGAAAFQWINPKAWVMAVGAVTTYLPHAFGLADAMLMAAVYGAICAPCVAAWAGCGVALRGWLQDPRAVRIFNLTAAALLVASLYPMLQH</sequence>
<comment type="caution">
    <text evidence="7">The sequence shown here is derived from an EMBL/GenBank/DDBJ whole genome shotgun (WGS) entry which is preliminary data.</text>
</comment>
<evidence type="ECO:0000313" key="7">
    <source>
        <dbReference type="EMBL" id="MRV72947.1"/>
    </source>
</evidence>
<feature type="transmembrane region" description="Helical" evidence="6">
    <location>
        <begin position="144"/>
        <end position="169"/>
    </location>
</feature>
<dbReference type="AlphaFoldDB" id="A0A7X2LUD9"/>
<evidence type="ECO:0000256" key="3">
    <source>
        <dbReference type="ARBA" id="ARBA00022692"/>
    </source>
</evidence>
<dbReference type="GO" id="GO:0033228">
    <property type="term" value="P:cysteine export across plasma membrane"/>
    <property type="evidence" value="ECO:0007669"/>
    <property type="project" value="TreeGrafter"/>
</dbReference>
<organism evidence="7 8">
    <name type="scientific">Pseudoduganella rivuli</name>
    <dbReference type="NCBI Taxonomy" id="2666085"/>
    <lineage>
        <taxon>Bacteria</taxon>
        <taxon>Pseudomonadati</taxon>
        <taxon>Pseudomonadota</taxon>
        <taxon>Betaproteobacteria</taxon>
        <taxon>Burkholderiales</taxon>
        <taxon>Oxalobacteraceae</taxon>
        <taxon>Telluria group</taxon>
        <taxon>Pseudoduganella</taxon>
    </lineage>
</organism>
<evidence type="ECO:0000256" key="4">
    <source>
        <dbReference type="ARBA" id="ARBA00022989"/>
    </source>
</evidence>
<keyword evidence="3 6" id="KW-0812">Transmembrane</keyword>
<dbReference type="GO" id="GO:0005886">
    <property type="term" value="C:plasma membrane"/>
    <property type="evidence" value="ECO:0007669"/>
    <property type="project" value="UniProtKB-SubCell"/>
</dbReference>
<keyword evidence="5 6" id="KW-0472">Membrane</keyword>
<dbReference type="PANTHER" id="PTHR30086:SF20">
    <property type="entry name" value="ARGININE EXPORTER PROTEIN ARGO-RELATED"/>
    <property type="match status" value="1"/>
</dbReference>
<dbReference type="Pfam" id="PF01810">
    <property type="entry name" value="LysE"/>
    <property type="match status" value="1"/>
</dbReference>
<keyword evidence="8" id="KW-1185">Reference proteome</keyword>
<evidence type="ECO:0000256" key="5">
    <source>
        <dbReference type="ARBA" id="ARBA00023136"/>
    </source>
</evidence>
<accession>A0A7X2LUD9</accession>
<dbReference type="RefSeq" id="WP_154375029.1">
    <property type="nucleotide sequence ID" value="NZ_WKJJ01000008.1"/>
</dbReference>
<evidence type="ECO:0000256" key="1">
    <source>
        <dbReference type="ARBA" id="ARBA00004651"/>
    </source>
</evidence>
<name>A0A7X2LUD9_9BURK</name>
<proteinExistence type="predicted"/>
<dbReference type="PANTHER" id="PTHR30086">
    <property type="entry name" value="ARGININE EXPORTER PROTEIN ARGO"/>
    <property type="match status" value="1"/>
</dbReference>
<dbReference type="InterPro" id="IPR001123">
    <property type="entry name" value="LeuE-type"/>
</dbReference>
<comment type="subcellular location">
    <subcellularLocation>
        <location evidence="1">Cell membrane</location>
        <topology evidence="1">Multi-pass membrane protein</topology>
    </subcellularLocation>
</comment>
<feature type="transmembrane region" description="Helical" evidence="6">
    <location>
        <begin position="181"/>
        <end position="198"/>
    </location>
</feature>
<protein>
    <submittedName>
        <fullName evidence="7">LysE family translocator</fullName>
    </submittedName>
</protein>
<keyword evidence="4 6" id="KW-1133">Transmembrane helix</keyword>
<dbReference type="EMBL" id="WKJJ01000008">
    <property type="protein sequence ID" value="MRV72947.1"/>
    <property type="molecule type" value="Genomic_DNA"/>
</dbReference>